<dbReference type="Proteomes" id="UP001516588">
    <property type="component" value="Unassembled WGS sequence"/>
</dbReference>
<comment type="caution">
    <text evidence="3">The sequence shown here is derived from an EMBL/GenBank/DDBJ whole genome shotgun (WGS) entry which is preliminary data.</text>
</comment>
<dbReference type="Pfam" id="PF01171">
    <property type="entry name" value="ATP_bind_3"/>
    <property type="match status" value="1"/>
</dbReference>
<sequence>MKLSTLYAKTKRAVMEYCMIQPGDRIAVGLSGGKDSLALLFALSGLAKQPDMNFELNAVMVDMGFEGFDSTPLANFCDSIGVPFTCVKTELGKVIFEERKEQSPCSMCAKMRRGILNRTLKELNCGKLALGHHRDDFINTWLLSLLREGRFHTMQPVSYMSDAGITLVRPLLYVTEDEIKQLTAEKKLPVVKQPCPVDGVTDRAKTAELICEIKKSFPDCEERFFSALKGADFFSK</sequence>
<gene>
    <name evidence="3" type="ORF">INF20_00220</name>
</gene>
<keyword evidence="1" id="KW-0808">Transferase</keyword>
<dbReference type="InterPro" id="IPR014729">
    <property type="entry name" value="Rossmann-like_a/b/a_fold"/>
</dbReference>
<name>A0ABR9QV08_9FIRM</name>
<dbReference type="InterPro" id="IPR035107">
    <property type="entry name" value="tRNA_thiolation_TtcA_Ctu1"/>
</dbReference>
<accession>A0ABR9QV08</accession>
<evidence type="ECO:0000313" key="4">
    <source>
        <dbReference type="Proteomes" id="UP001516588"/>
    </source>
</evidence>
<dbReference type="SUPFAM" id="SSF52402">
    <property type="entry name" value="Adenine nucleotide alpha hydrolases-like"/>
    <property type="match status" value="1"/>
</dbReference>
<dbReference type="CDD" id="cd24138">
    <property type="entry name" value="TtcA-like"/>
    <property type="match status" value="1"/>
</dbReference>
<organism evidence="3 4">
    <name type="scientific">Gallibacter intestinalis</name>
    <dbReference type="NCBI Taxonomy" id="2779356"/>
    <lineage>
        <taxon>Bacteria</taxon>
        <taxon>Bacillati</taxon>
        <taxon>Bacillota</taxon>
        <taxon>Clostridia</taxon>
        <taxon>Eubacteriales</taxon>
        <taxon>Eubacteriaceae</taxon>
        <taxon>Gallibacter</taxon>
    </lineage>
</organism>
<feature type="domain" description="tRNA(Ile)-lysidine/2-thiocytidine synthase N-terminal" evidence="2">
    <location>
        <begin position="26"/>
        <end position="191"/>
    </location>
</feature>
<proteinExistence type="predicted"/>
<protein>
    <submittedName>
        <fullName evidence="3">tRNA 2-thiocytidine biosynthesis protein TtcA</fullName>
    </submittedName>
</protein>
<dbReference type="PANTHER" id="PTHR43686:SF1">
    <property type="entry name" value="AMINOTRAN_5 DOMAIN-CONTAINING PROTEIN"/>
    <property type="match status" value="1"/>
</dbReference>
<evidence type="ECO:0000313" key="3">
    <source>
        <dbReference type="EMBL" id="MBE5034714.1"/>
    </source>
</evidence>
<dbReference type="EMBL" id="JADCKA010000001">
    <property type="protein sequence ID" value="MBE5034714.1"/>
    <property type="molecule type" value="Genomic_DNA"/>
</dbReference>
<evidence type="ECO:0000259" key="2">
    <source>
        <dbReference type="Pfam" id="PF01171"/>
    </source>
</evidence>
<dbReference type="Gene3D" id="3.40.50.620">
    <property type="entry name" value="HUPs"/>
    <property type="match status" value="1"/>
</dbReference>
<keyword evidence="4" id="KW-1185">Reference proteome</keyword>
<dbReference type="PANTHER" id="PTHR43686">
    <property type="entry name" value="SULFURTRANSFERASE-RELATED"/>
    <property type="match status" value="1"/>
</dbReference>
<evidence type="ECO:0000256" key="1">
    <source>
        <dbReference type="ARBA" id="ARBA00022679"/>
    </source>
</evidence>
<dbReference type="RefSeq" id="WP_226384385.1">
    <property type="nucleotide sequence ID" value="NZ_JADCKA010000001.1"/>
</dbReference>
<reference evidence="3 4" key="1">
    <citation type="submission" date="2020-10" db="EMBL/GenBank/DDBJ databases">
        <title>ChiBAC.</title>
        <authorList>
            <person name="Zenner C."/>
            <person name="Hitch T.C.A."/>
            <person name="Clavel T."/>
        </authorList>
    </citation>
    <scope>NUCLEOTIDE SEQUENCE [LARGE SCALE GENOMIC DNA]</scope>
    <source>
        <strain evidence="3 4">DSM 108706</strain>
    </source>
</reference>
<dbReference type="InterPro" id="IPR011063">
    <property type="entry name" value="TilS/TtcA_N"/>
</dbReference>
<dbReference type="PIRSF" id="PIRSF004976">
    <property type="entry name" value="ATPase_YdaO"/>
    <property type="match status" value="1"/>
</dbReference>